<comment type="caution">
    <text evidence="2">The sequence shown here is derived from an EMBL/GenBank/DDBJ whole genome shotgun (WGS) entry which is preliminary data.</text>
</comment>
<evidence type="ECO:0000313" key="2">
    <source>
        <dbReference type="EMBL" id="CAA7041049.1"/>
    </source>
</evidence>
<dbReference type="SUPFAM" id="SSF50965">
    <property type="entry name" value="Galactose oxidase, central domain"/>
    <property type="match status" value="1"/>
</dbReference>
<accession>A0A6D2JMP2</accession>
<dbReference type="PANTHER" id="PTHR44259:SF15">
    <property type="entry name" value="F-BOX PROTEIN KIB2-RELATED"/>
    <property type="match status" value="1"/>
</dbReference>
<evidence type="ECO:0000259" key="1">
    <source>
        <dbReference type="SMART" id="SM00256"/>
    </source>
</evidence>
<keyword evidence="3" id="KW-1185">Reference proteome</keyword>
<dbReference type="PANTHER" id="PTHR44259">
    <property type="entry name" value="OS07G0183000 PROTEIN-RELATED"/>
    <property type="match status" value="1"/>
</dbReference>
<dbReference type="EMBL" id="CACVBM020001240">
    <property type="protein sequence ID" value="CAA7041049.1"/>
    <property type="molecule type" value="Genomic_DNA"/>
</dbReference>
<dbReference type="SMART" id="SM00256">
    <property type="entry name" value="FBOX"/>
    <property type="match status" value="1"/>
</dbReference>
<dbReference type="Proteomes" id="UP000467841">
    <property type="component" value="Unassembled WGS sequence"/>
</dbReference>
<evidence type="ECO:0000313" key="3">
    <source>
        <dbReference type="Proteomes" id="UP000467841"/>
    </source>
</evidence>
<protein>
    <recommendedName>
        <fullName evidence="1">F-box domain-containing protein</fullName>
    </recommendedName>
</protein>
<dbReference type="Pfam" id="PF03478">
    <property type="entry name" value="Beta-prop_KIB1-4"/>
    <property type="match status" value="1"/>
</dbReference>
<dbReference type="OrthoDB" id="642536at2759"/>
<sequence>MTSKEMEMEMVADSNEKACNDSKQPILSTDLIRPILERLSFVDFHRARCVSSGWYIASKSCIGVTNPTTPWIILFTKEEQLENNNVSCKLFDPRDHTCYTVRDLGIDFARSCCLASSGSWFLMLLHRTDFYLFNLFTRQKIPLPSMGSIDDFDATSSSGESSDVRLIGSAVLGVDEESRDYFVVWSYNSIFAYHKRGDNNERWKVLKPLKGQGCIDMVFKQGKLYVLTVTRSVTVFDFLGGDSPTECEITPPPLWCSQDLLNNIAVTLSGEVLLIASFVKKKGKCFFDLFRRDPKRKHAWKFIDSVGEEALLLDQGIAVAAKDGVMRDCIYFTSDRFCRDSGIRLSISDYIICVSHVKKNRVVQRFDHLTASSPINFKDARWFSPTFGGKWLH</sequence>
<dbReference type="AlphaFoldDB" id="A0A6D2JMP2"/>
<dbReference type="InterPro" id="IPR005174">
    <property type="entry name" value="KIB1-4_b-propeller"/>
</dbReference>
<dbReference type="InterPro" id="IPR001810">
    <property type="entry name" value="F-box_dom"/>
</dbReference>
<dbReference type="InterPro" id="IPR011043">
    <property type="entry name" value="Gal_Oxase/kelch_b-propeller"/>
</dbReference>
<dbReference type="Pfam" id="PF00646">
    <property type="entry name" value="F-box"/>
    <property type="match status" value="1"/>
</dbReference>
<organism evidence="2 3">
    <name type="scientific">Microthlaspi erraticum</name>
    <dbReference type="NCBI Taxonomy" id="1685480"/>
    <lineage>
        <taxon>Eukaryota</taxon>
        <taxon>Viridiplantae</taxon>
        <taxon>Streptophyta</taxon>
        <taxon>Embryophyta</taxon>
        <taxon>Tracheophyta</taxon>
        <taxon>Spermatophyta</taxon>
        <taxon>Magnoliopsida</taxon>
        <taxon>eudicotyledons</taxon>
        <taxon>Gunneridae</taxon>
        <taxon>Pentapetalae</taxon>
        <taxon>rosids</taxon>
        <taxon>malvids</taxon>
        <taxon>Brassicales</taxon>
        <taxon>Brassicaceae</taxon>
        <taxon>Coluteocarpeae</taxon>
        <taxon>Microthlaspi</taxon>
    </lineage>
</organism>
<name>A0A6D2JMP2_9BRAS</name>
<gene>
    <name evidence="2" type="ORF">MERR_LOCUS28284</name>
</gene>
<reference evidence="2" key="1">
    <citation type="submission" date="2020-01" db="EMBL/GenBank/DDBJ databases">
        <authorList>
            <person name="Mishra B."/>
        </authorList>
    </citation>
    <scope>NUCLEOTIDE SEQUENCE [LARGE SCALE GENOMIC DNA]</scope>
</reference>
<dbReference type="InterPro" id="IPR050942">
    <property type="entry name" value="F-box_BR-signaling"/>
</dbReference>
<feature type="domain" description="F-box" evidence="1">
    <location>
        <begin position="27"/>
        <end position="66"/>
    </location>
</feature>
<proteinExistence type="predicted"/>